<evidence type="ECO:0000313" key="1">
    <source>
        <dbReference type="EMBL" id="KAJ8111244.1"/>
    </source>
</evidence>
<keyword evidence="2" id="KW-1185">Reference proteome</keyword>
<comment type="caution">
    <text evidence="1">The sequence shown here is derived from an EMBL/GenBank/DDBJ whole genome shotgun (WGS) entry which is preliminary data.</text>
</comment>
<name>A0ACC2I7T7_9PLEO</name>
<organism evidence="1 2">
    <name type="scientific">Boeremia exigua</name>
    <dbReference type="NCBI Taxonomy" id="749465"/>
    <lineage>
        <taxon>Eukaryota</taxon>
        <taxon>Fungi</taxon>
        <taxon>Dikarya</taxon>
        <taxon>Ascomycota</taxon>
        <taxon>Pezizomycotina</taxon>
        <taxon>Dothideomycetes</taxon>
        <taxon>Pleosporomycetidae</taxon>
        <taxon>Pleosporales</taxon>
        <taxon>Pleosporineae</taxon>
        <taxon>Didymellaceae</taxon>
        <taxon>Boeremia</taxon>
    </lineage>
</organism>
<protein>
    <submittedName>
        <fullName evidence="1">Uncharacterized protein</fullName>
    </submittedName>
</protein>
<accession>A0ACC2I7T7</accession>
<proteinExistence type="predicted"/>
<dbReference type="EMBL" id="JAPHNI010000423">
    <property type="protein sequence ID" value="KAJ8111244.1"/>
    <property type="molecule type" value="Genomic_DNA"/>
</dbReference>
<gene>
    <name evidence="1" type="ORF">OPT61_g6109</name>
</gene>
<dbReference type="Proteomes" id="UP001153331">
    <property type="component" value="Unassembled WGS sequence"/>
</dbReference>
<sequence>MSSPVYLIYVDGALKLFLLAAYAREQHGTAHQPGSDFCAVKRPMATKINVERTVSRSPNDGETLLVFRASIASTQSDTGRIRGMTMNKPIAS</sequence>
<reference evidence="1" key="1">
    <citation type="submission" date="2022-11" db="EMBL/GenBank/DDBJ databases">
        <title>Genome Sequence of Boeremia exigua.</title>
        <authorList>
            <person name="Buettner E."/>
        </authorList>
    </citation>
    <scope>NUCLEOTIDE SEQUENCE</scope>
    <source>
        <strain evidence="1">CU02</strain>
    </source>
</reference>
<evidence type="ECO:0000313" key="2">
    <source>
        <dbReference type="Proteomes" id="UP001153331"/>
    </source>
</evidence>